<keyword evidence="3" id="KW-1185">Reference proteome</keyword>
<dbReference type="InterPro" id="IPR001523">
    <property type="entry name" value="Paired_dom"/>
</dbReference>
<organism evidence="2 3">
    <name type="scientific">Tritrichomonas musculus</name>
    <dbReference type="NCBI Taxonomy" id="1915356"/>
    <lineage>
        <taxon>Eukaryota</taxon>
        <taxon>Metamonada</taxon>
        <taxon>Parabasalia</taxon>
        <taxon>Tritrichomonadida</taxon>
        <taxon>Tritrichomonadidae</taxon>
        <taxon>Tritrichomonas</taxon>
    </lineage>
</organism>
<evidence type="ECO:0000313" key="3">
    <source>
        <dbReference type="Proteomes" id="UP001470230"/>
    </source>
</evidence>
<dbReference type="InterPro" id="IPR009057">
    <property type="entry name" value="Homeodomain-like_sf"/>
</dbReference>
<evidence type="ECO:0000259" key="1">
    <source>
        <dbReference type="Pfam" id="PF00292"/>
    </source>
</evidence>
<gene>
    <name evidence="2" type="ORF">M9Y10_009806</name>
</gene>
<name>A0ABR2IQB0_9EUKA</name>
<dbReference type="EMBL" id="JAPFFF010000015">
    <property type="protein sequence ID" value="KAK8866838.1"/>
    <property type="molecule type" value="Genomic_DNA"/>
</dbReference>
<dbReference type="Proteomes" id="UP001470230">
    <property type="component" value="Unassembled WGS sequence"/>
</dbReference>
<evidence type="ECO:0000313" key="2">
    <source>
        <dbReference type="EMBL" id="KAK8866838.1"/>
    </source>
</evidence>
<dbReference type="SUPFAM" id="SSF46689">
    <property type="entry name" value="Homeodomain-like"/>
    <property type="match status" value="1"/>
</dbReference>
<proteinExistence type="predicted"/>
<comment type="caution">
    <text evidence="2">The sequence shown here is derived from an EMBL/GenBank/DDBJ whole genome shotgun (WGS) entry which is preliminary data.</text>
</comment>
<accession>A0ABR2IQB0</accession>
<feature type="domain" description="Paired" evidence="1">
    <location>
        <begin position="8"/>
        <end position="89"/>
    </location>
</feature>
<reference evidence="2 3" key="1">
    <citation type="submission" date="2024-04" db="EMBL/GenBank/DDBJ databases">
        <title>Tritrichomonas musculus Genome.</title>
        <authorList>
            <person name="Alves-Ferreira E."/>
            <person name="Grigg M."/>
            <person name="Lorenzi H."/>
            <person name="Galac M."/>
        </authorList>
    </citation>
    <scope>NUCLEOTIDE SEQUENCE [LARGE SCALE GENOMIC DNA]</scope>
    <source>
        <strain evidence="2 3">EAF2021</strain>
    </source>
</reference>
<sequence>MYSFETPKEAIVRLHNEGHGPRRIRALVRCGHERIKRTINYFKEKGEIPTATKIGRPAKSTHEVLTEITNYTIENHSISGFDISEKLKKIKIL</sequence>
<dbReference type="Pfam" id="PF00292">
    <property type="entry name" value="PAX"/>
    <property type="match status" value="1"/>
</dbReference>
<protein>
    <recommendedName>
        <fullName evidence="1">Paired domain-containing protein</fullName>
    </recommendedName>
</protein>